<proteinExistence type="predicted"/>
<reference evidence="4" key="1">
    <citation type="submission" date="2016-02" db="EMBL/GenBank/DDBJ databases">
        <title>Genome sequence of Bacillus trypoxylicola KCTC 13244(T).</title>
        <authorList>
            <person name="Jeong H."/>
            <person name="Park S.-H."/>
            <person name="Choi S.-K."/>
        </authorList>
    </citation>
    <scope>NUCLEOTIDE SEQUENCE [LARGE SCALE GENOMIC DNA]</scope>
    <source>
        <strain evidence="4">KCTC 13244</strain>
    </source>
</reference>
<organism evidence="4 5">
    <name type="scientific">Alkalihalobacillus trypoxylicola</name>
    <dbReference type="NCBI Taxonomy" id="519424"/>
    <lineage>
        <taxon>Bacteria</taxon>
        <taxon>Bacillati</taxon>
        <taxon>Bacillota</taxon>
        <taxon>Bacilli</taxon>
        <taxon>Bacillales</taxon>
        <taxon>Bacillaceae</taxon>
        <taxon>Alkalihalobacillus</taxon>
    </lineage>
</organism>
<comment type="caution">
    <text evidence="4">The sequence shown here is derived from an EMBL/GenBank/DDBJ whole genome shotgun (WGS) entry which is preliminary data.</text>
</comment>
<dbReference type="PANTHER" id="PTHR21164">
    <property type="entry name" value="CHORISMATE MUTASE"/>
    <property type="match status" value="1"/>
</dbReference>
<evidence type="ECO:0000313" key="5">
    <source>
        <dbReference type="Proteomes" id="UP000075806"/>
    </source>
</evidence>
<name>A0A162EGZ9_9BACI</name>
<dbReference type="Proteomes" id="UP000075806">
    <property type="component" value="Unassembled WGS sequence"/>
</dbReference>
<dbReference type="InterPro" id="IPR008243">
    <property type="entry name" value="Chorismate_mutase_AroH"/>
</dbReference>
<dbReference type="Gene3D" id="3.30.1330.40">
    <property type="entry name" value="RutC-like"/>
    <property type="match status" value="1"/>
</dbReference>
<dbReference type="EC" id="5.4.99.5" evidence="1 3"/>
<dbReference type="UniPathway" id="UPA00120">
    <property type="reaction ID" value="UER00203"/>
</dbReference>
<dbReference type="EMBL" id="LTAO01000011">
    <property type="protein sequence ID" value="KYG32863.1"/>
    <property type="molecule type" value="Genomic_DNA"/>
</dbReference>
<dbReference type="PANTHER" id="PTHR21164:SF0">
    <property type="entry name" value="CHORISMATE MUTASE AROH"/>
    <property type="match status" value="1"/>
</dbReference>
<gene>
    <name evidence="4" type="ORF">AZF04_18040</name>
</gene>
<dbReference type="AlphaFoldDB" id="A0A162EGZ9"/>
<comment type="catalytic activity">
    <reaction evidence="3">
        <text>chorismate = prephenate</text>
        <dbReference type="Rhea" id="RHEA:13897"/>
        <dbReference type="ChEBI" id="CHEBI:29748"/>
        <dbReference type="ChEBI" id="CHEBI:29934"/>
        <dbReference type="EC" id="5.4.99.5"/>
    </reaction>
</comment>
<dbReference type="GO" id="GO:0009073">
    <property type="term" value="P:aromatic amino acid family biosynthetic process"/>
    <property type="evidence" value="ECO:0007669"/>
    <property type="project" value="UniProtKB-UniRule"/>
</dbReference>
<accession>A0A162EGZ9</accession>
<evidence type="ECO:0000313" key="4">
    <source>
        <dbReference type="EMBL" id="KYG32863.1"/>
    </source>
</evidence>
<dbReference type="InterPro" id="IPR035959">
    <property type="entry name" value="RutC-like_sf"/>
</dbReference>
<keyword evidence="3" id="KW-0413">Isomerase</keyword>
<evidence type="ECO:0000256" key="1">
    <source>
        <dbReference type="NCBIfam" id="TIGR01796"/>
    </source>
</evidence>
<evidence type="ECO:0000256" key="3">
    <source>
        <dbReference type="PROSITE-ProRule" id="PRU00514"/>
    </source>
</evidence>
<feature type="binding site" evidence="2">
    <location>
        <position position="6"/>
    </location>
    <ligand>
        <name>prephenate</name>
        <dbReference type="ChEBI" id="CHEBI:29934"/>
    </ligand>
</feature>
<dbReference type="NCBIfam" id="TIGR01796">
    <property type="entry name" value="CM_mono_aroH"/>
    <property type="match status" value="1"/>
</dbReference>
<sequence>MVRGIRGATTVKEDREDEILKETEYMVQQLVKENEVNPEDVAQVLITVTDDISSTFPAKALRRFPEWKYVPVMCAREIAVPNSLEKCIRIMVTVNSQTPQEQINHIYLNNAVQLRPDLLLTDEAKKV</sequence>
<evidence type="ECO:0000256" key="2">
    <source>
        <dbReference type="PIRSR" id="PIRSR005965-1"/>
    </source>
</evidence>
<dbReference type="SUPFAM" id="SSF55298">
    <property type="entry name" value="YjgF-like"/>
    <property type="match status" value="1"/>
</dbReference>
<keyword evidence="2 3" id="KW-0028">Amino-acid biosynthesis</keyword>
<dbReference type="Pfam" id="PF07736">
    <property type="entry name" value="CM_1"/>
    <property type="match status" value="1"/>
</dbReference>
<dbReference type="GO" id="GO:0046417">
    <property type="term" value="P:chorismate metabolic process"/>
    <property type="evidence" value="ECO:0007669"/>
    <property type="project" value="TreeGrafter"/>
</dbReference>
<dbReference type="PROSITE" id="PS51167">
    <property type="entry name" value="CHORISMATE_MUT_1"/>
    <property type="match status" value="1"/>
</dbReference>
<protein>
    <recommendedName>
        <fullName evidence="1 3">chorismate mutase</fullName>
        <ecNumber evidence="1 3">5.4.99.5</ecNumber>
    </recommendedName>
</protein>
<feature type="binding site" evidence="2">
    <location>
        <position position="89"/>
    </location>
    <ligand>
        <name>prephenate</name>
        <dbReference type="ChEBI" id="CHEBI:29934"/>
    </ligand>
</feature>
<dbReference type="OrthoDB" id="9802232at2"/>
<dbReference type="STRING" id="519424.AZF04_18040"/>
<keyword evidence="2 3" id="KW-0057">Aromatic amino acid biosynthesis</keyword>
<dbReference type="CDD" id="cd02185">
    <property type="entry name" value="AroH"/>
    <property type="match status" value="1"/>
</dbReference>
<feature type="binding site" evidence="2">
    <location>
        <position position="107"/>
    </location>
    <ligand>
        <name>prephenate</name>
        <dbReference type="ChEBI" id="CHEBI:29934"/>
    </ligand>
</feature>
<keyword evidence="5" id="KW-1185">Reference proteome</keyword>
<dbReference type="RefSeq" id="WP_045484090.1">
    <property type="nucleotide sequence ID" value="NZ_LTAO01000011.1"/>
</dbReference>
<dbReference type="PIRSF" id="PIRSF005965">
    <property type="entry name" value="Chor_mut_AroH"/>
    <property type="match status" value="1"/>
</dbReference>
<dbReference type="GO" id="GO:0004106">
    <property type="term" value="F:chorismate mutase activity"/>
    <property type="evidence" value="ECO:0007669"/>
    <property type="project" value="UniProtKB-UniRule"/>
</dbReference>
<dbReference type="GO" id="GO:0008652">
    <property type="term" value="P:amino acid biosynthetic process"/>
    <property type="evidence" value="ECO:0007669"/>
    <property type="project" value="UniProtKB-UniRule"/>
</dbReference>